<evidence type="ECO:0000256" key="1">
    <source>
        <dbReference type="SAM" id="MobiDB-lite"/>
    </source>
</evidence>
<feature type="domain" description="Glyoxalase-like" evidence="2">
    <location>
        <begin position="129"/>
        <end position="234"/>
    </location>
</feature>
<dbReference type="Pfam" id="PF18029">
    <property type="entry name" value="Glyoxalase_6"/>
    <property type="match status" value="2"/>
</dbReference>
<feature type="region of interest" description="Disordered" evidence="1">
    <location>
        <begin position="160"/>
        <end position="179"/>
    </location>
</feature>
<keyword evidence="4" id="KW-1185">Reference proteome</keyword>
<dbReference type="InterPro" id="IPR041581">
    <property type="entry name" value="Glyoxalase_6"/>
</dbReference>
<dbReference type="PANTHER" id="PTHR35908:SF1">
    <property type="entry name" value="CONSERVED PROTEIN"/>
    <property type="match status" value="1"/>
</dbReference>
<gene>
    <name evidence="3" type="ORF">GCM10007173_31130</name>
</gene>
<organism evidence="3 4">
    <name type="scientific">Glutamicibacter ardleyensis</name>
    <dbReference type="NCBI Taxonomy" id="225894"/>
    <lineage>
        <taxon>Bacteria</taxon>
        <taxon>Bacillati</taxon>
        <taxon>Actinomycetota</taxon>
        <taxon>Actinomycetes</taxon>
        <taxon>Micrococcales</taxon>
        <taxon>Micrococcaceae</taxon>
        <taxon>Glutamicibacter</taxon>
    </lineage>
</organism>
<dbReference type="SUPFAM" id="SSF54593">
    <property type="entry name" value="Glyoxalase/Bleomycin resistance protein/Dihydroxybiphenyl dioxygenase"/>
    <property type="match status" value="2"/>
</dbReference>
<dbReference type="Gene3D" id="3.10.180.10">
    <property type="entry name" value="2,3-Dihydroxybiphenyl 1,2-Dioxygenase, domain 1"/>
    <property type="match status" value="2"/>
</dbReference>
<dbReference type="RefSeq" id="WP_096255927.1">
    <property type="nucleotide sequence ID" value="NZ_BMKX01000009.1"/>
</dbReference>
<dbReference type="EMBL" id="BMKX01000009">
    <property type="protein sequence ID" value="GGJ70068.1"/>
    <property type="molecule type" value="Genomic_DNA"/>
</dbReference>
<evidence type="ECO:0000313" key="3">
    <source>
        <dbReference type="EMBL" id="GGJ70068.1"/>
    </source>
</evidence>
<dbReference type="GeneID" id="303305448"/>
<comment type="caution">
    <text evidence="3">The sequence shown here is derived from an EMBL/GenBank/DDBJ whole genome shotgun (WGS) entry which is preliminary data.</text>
</comment>
<dbReference type="PANTHER" id="PTHR35908">
    <property type="entry name" value="HYPOTHETICAL FUSION PROTEIN"/>
    <property type="match status" value="1"/>
</dbReference>
<evidence type="ECO:0000313" key="4">
    <source>
        <dbReference type="Proteomes" id="UP000606115"/>
    </source>
</evidence>
<evidence type="ECO:0000259" key="2">
    <source>
        <dbReference type="Pfam" id="PF18029"/>
    </source>
</evidence>
<protein>
    <recommendedName>
        <fullName evidence="2">Glyoxalase-like domain-containing protein</fullName>
    </recommendedName>
</protein>
<name>A0ABQ2DU14_9MICC</name>
<accession>A0ABQ2DU14</accession>
<dbReference type="InterPro" id="IPR029068">
    <property type="entry name" value="Glyas_Bleomycin-R_OHBP_Dase"/>
</dbReference>
<feature type="compositionally biased region" description="Basic and acidic residues" evidence="1">
    <location>
        <begin position="170"/>
        <end position="179"/>
    </location>
</feature>
<reference evidence="4" key="1">
    <citation type="journal article" date="2019" name="Int. J. Syst. Evol. Microbiol.">
        <title>The Global Catalogue of Microorganisms (GCM) 10K type strain sequencing project: providing services to taxonomists for standard genome sequencing and annotation.</title>
        <authorList>
            <consortium name="The Broad Institute Genomics Platform"/>
            <consortium name="The Broad Institute Genome Sequencing Center for Infectious Disease"/>
            <person name="Wu L."/>
            <person name="Ma J."/>
        </authorList>
    </citation>
    <scope>NUCLEOTIDE SEQUENCE [LARGE SCALE GENOMIC DNA]</scope>
    <source>
        <strain evidence="4">CGMCC 1.3685</strain>
    </source>
</reference>
<feature type="domain" description="Glyoxalase-like" evidence="2">
    <location>
        <begin position="6"/>
        <end position="113"/>
    </location>
</feature>
<dbReference type="Proteomes" id="UP000606115">
    <property type="component" value="Unassembled WGS sequence"/>
</dbReference>
<sequence>MYLENIVFDSVDPHTQGRFWQELLGCKFLGEEAQGFETRLEIPGGPTLDLCFQRVAEAPGEPVRLHLDLLGGPEQSQRAAQAVKLGARRGGIRQHDVSGTVWADPGGNAFCVLENRPYSSTGPIAALPLDSADVSRDAQFWAWLTGWNQSFAGQPGSLRHRSGHGPLLELHPESEPKGPAKNRMHLDMRLESGDDAQVIAEEIVARGGRELHPNWGELAWRVYQDPSGNEFCVLPVAGGGNDD</sequence>
<proteinExistence type="predicted"/>